<evidence type="ECO:0000313" key="2">
    <source>
        <dbReference type="Proteomes" id="UP000199516"/>
    </source>
</evidence>
<reference evidence="1 2" key="1">
    <citation type="submission" date="2016-10" db="EMBL/GenBank/DDBJ databases">
        <authorList>
            <person name="de Groot N.N."/>
        </authorList>
    </citation>
    <scope>NUCLEOTIDE SEQUENCE [LARGE SCALE GENOMIC DNA]</scope>
    <source>
        <strain evidence="1 2">DSM 23995</strain>
    </source>
</reference>
<dbReference type="RefSeq" id="WP_091657621.1">
    <property type="nucleotide sequence ID" value="NZ_FONT01000001.1"/>
</dbReference>
<dbReference type="OrthoDB" id="1646085at2"/>
<proteinExistence type="predicted"/>
<dbReference type="Pfam" id="PF14003">
    <property type="entry name" value="YlbE"/>
    <property type="match status" value="1"/>
</dbReference>
<dbReference type="Proteomes" id="UP000199516">
    <property type="component" value="Unassembled WGS sequence"/>
</dbReference>
<name>A0A1I2AGJ9_9BACI</name>
<dbReference type="STRING" id="930128.SAMN05192532_101802"/>
<dbReference type="AlphaFoldDB" id="A0A1I2AGJ9"/>
<keyword evidence="2" id="KW-1185">Reference proteome</keyword>
<evidence type="ECO:0000313" key="1">
    <source>
        <dbReference type="EMBL" id="SFE41970.1"/>
    </source>
</evidence>
<accession>A0A1I2AGJ9</accession>
<sequence>MQPDMYQFITSKPEYKEFIRFHPHWYRRLNANPETVYEFIEEARRYHGQTLPQKLERWKSNMDLALMLFNLISNK</sequence>
<dbReference type="InterPro" id="IPR025613">
    <property type="entry name" value="YlbE"/>
</dbReference>
<dbReference type="EMBL" id="FONT01000001">
    <property type="protein sequence ID" value="SFE41970.1"/>
    <property type="molecule type" value="Genomic_DNA"/>
</dbReference>
<protein>
    <submittedName>
        <fullName evidence="1">YlbE-like protein</fullName>
    </submittedName>
</protein>
<gene>
    <name evidence="1" type="ORF">SAMN05192532_101802</name>
</gene>
<organism evidence="1 2">
    <name type="scientific">Alteribacillus iranensis</name>
    <dbReference type="NCBI Taxonomy" id="930128"/>
    <lineage>
        <taxon>Bacteria</taxon>
        <taxon>Bacillati</taxon>
        <taxon>Bacillota</taxon>
        <taxon>Bacilli</taxon>
        <taxon>Bacillales</taxon>
        <taxon>Bacillaceae</taxon>
        <taxon>Alteribacillus</taxon>
    </lineage>
</organism>